<dbReference type="FunFam" id="2.60.40.420:FF:000034">
    <property type="entry name" value="Cupredoxin superfamily protein"/>
    <property type="match status" value="1"/>
</dbReference>
<gene>
    <name evidence="7" type="ORF">FH972_003397</name>
</gene>
<evidence type="ECO:0000313" key="8">
    <source>
        <dbReference type="Proteomes" id="UP000327013"/>
    </source>
</evidence>
<keyword evidence="4" id="KW-0472">Membrane</keyword>
<dbReference type="GO" id="GO:0005886">
    <property type="term" value="C:plasma membrane"/>
    <property type="evidence" value="ECO:0007669"/>
    <property type="project" value="TreeGrafter"/>
</dbReference>
<dbReference type="Proteomes" id="UP000327013">
    <property type="component" value="Chromosome 1"/>
</dbReference>
<dbReference type="InterPro" id="IPR003245">
    <property type="entry name" value="Phytocyanin_dom"/>
</dbReference>
<feature type="domain" description="Phytocyanin" evidence="6">
    <location>
        <begin position="35"/>
        <end position="138"/>
    </location>
</feature>
<keyword evidence="4" id="KW-0812">Transmembrane</keyword>
<name>A0A5N6QK86_9ROSI</name>
<evidence type="ECO:0000256" key="3">
    <source>
        <dbReference type="SAM" id="MobiDB-lite"/>
    </source>
</evidence>
<dbReference type="InterPro" id="IPR039391">
    <property type="entry name" value="Phytocyanin-like"/>
</dbReference>
<evidence type="ECO:0000256" key="5">
    <source>
        <dbReference type="SAM" id="SignalP"/>
    </source>
</evidence>
<dbReference type="PANTHER" id="PTHR33021:SF496">
    <property type="entry name" value="OS08G0482700 PROTEIN"/>
    <property type="match status" value="1"/>
</dbReference>
<keyword evidence="4" id="KW-1133">Transmembrane helix</keyword>
<evidence type="ECO:0000313" key="7">
    <source>
        <dbReference type="EMBL" id="KAE7998901.1"/>
    </source>
</evidence>
<evidence type="ECO:0000256" key="2">
    <source>
        <dbReference type="ARBA" id="ARBA00023180"/>
    </source>
</evidence>
<organism evidence="7 8">
    <name type="scientific">Carpinus fangiana</name>
    <dbReference type="NCBI Taxonomy" id="176857"/>
    <lineage>
        <taxon>Eukaryota</taxon>
        <taxon>Viridiplantae</taxon>
        <taxon>Streptophyta</taxon>
        <taxon>Embryophyta</taxon>
        <taxon>Tracheophyta</taxon>
        <taxon>Spermatophyta</taxon>
        <taxon>Magnoliopsida</taxon>
        <taxon>eudicotyledons</taxon>
        <taxon>Gunneridae</taxon>
        <taxon>Pentapetalae</taxon>
        <taxon>rosids</taxon>
        <taxon>fabids</taxon>
        <taxon>Fagales</taxon>
        <taxon>Betulaceae</taxon>
        <taxon>Carpinus</taxon>
    </lineage>
</organism>
<dbReference type="PANTHER" id="PTHR33021">
    <property type="entry name" value="BLUE COPPER PROTEIN"/>
    <property type="match status" value="1"/>
</dbReference>
<dbReference type="Gene3D" id="2.60.40.420">
    <property type="entry name" value="Cupredoxins - blue copper proteins"/>
    <property type="match status" value="1"/>
</dbReference>
<dbReference type="GO" id="GO:0009055">
    <property type="term" value="F:electron transfer activity"/>
    <property type="evidence" value="ECO:0007669"/>
    <property type="project" value="InterPro"/>
</dbReference>
<dbReference type="Pfam" id="PF02298">
    <property type="entry name" value="Cu_bind_like"/>
    <property type="match status" value="1"/>
</dbReference>
<keyword evidence="5" id="KW-0732">Signal</keyword>
<evidence type="ECO:0000256" key="1">
    <source>
        <dbReference type="ARBA" id="ARBA00023157"/>
    </source>
</evidence>
<feature type="chain" id="PRO_5024413843" description="Phytocyanin domain-containing protein" evidence="5">
    <location>
        <begin position="35"/>
        <end position="190"/>
    </location>
</feature>
<evidence type="ECO:0000259" key="6">
    <source>
        <dbReference type="PROSITE" id="PS51485"/>
    </source>
</evidence>
<feature type="signal peptide" evidence="5">
    <location>
        <begin position="1"/>
        <end position="34"/>
    </location>
</feature>
<evidence type="ECO:0000256" key="4">
    <source>
        <dbReference type="SAM" id="Phobius"/>
    </source>
</evidence>
<dbReference type="AlphaFoldDB" id="A0A5N6QK86"/>
<reference evidence="7 8" key="1">
    <citation type="submission" date="2019-06" db="EMBL/GenBank/DDBJ databases">
        <title>A chromosomal-level reference genome of Carpinus fangiana (Coryloideae, Betulaceae).</title>
        <authorList>
            <person name="Yang X."/>
            <person name="Wang Z."/>
            <person name="Zhang L."/>
            <person name="Hao G."/>
            <person name="Liu J."/>
            <person name="Yang Y."/>
        </authorList>
    </citation>
    <scope>NUCLEOTIDE SEQUENCE [LARGE SCALE GENOMIC DNA]</scope>
    <source>
        <strain evidence="7">Cfa_2016G</strain>
        <tissue evidence="7">Leaf</tissue>
    </source>
</reference>
<feature type="compositionally biased region" description="Pro residues" evidence="3">
    <location>
        <begin position="140"/>
        <end position="163"/>
    </location>
</feature>
<proteinExistence type="predicted"/>
<accession>A0A5N6QK86</accession>
<keyword evidence="2" id="KW-0325">Glycoprotein</keyword>
<dbReference type="PROSITE" id="PS51485">
    <property type="entry name" value="PHYTOCYANIN"/>
    <property type="match status" value="1"/>
</dbReference>
<feature type="region of interest" description="Disordered" evidence="3">
    <location>
        <begin position="135"/>
        <end position="167"/>
    </location>
</feature>
<sequence length="190" mass="19671">MREHRQMATTMNVRLLLVVLLIAAAATVLPRTEAAEHTVGGSNGWSVFNGAADFYTSWAANNSFAVGDVLVFNFNTGAHDVATVTKDAFDACNKTSANNVTTTGPANITLTTAGDHYFICTIDMHCTGGQKLAINVGTTPPTPPGVTPPPPPSSGTTPPPPPSSGTSASSLAATFSLILVTIASTIFYLF</sequence>
<dbReference type="InterPro" id="IPR008972">
    <property type="entry name" value="Cupredoxin"/>
</dbReference>
<dbReference type="SUPFAM" id="SSF49503">
    <property type="entry name" value="Cupredoxins"/>
    <property type="match status" value="1"/>
</dbReference>
<feature type="transmembrane region" description="Helical" evidence="4">
    <location>
        <begin position="168"/>
        <end position="189"/>
    </location>
</feature>
<protein>
    <recommendedName>
        <fullName evidence="6">Phytocyanin domain-containing protein</fullName>
    </recommendedName>
</protein>
<keyword evidence="8" id="KW-1185">Reference proteome</keyword>
<dbReference type="OrthoDB" id="5421909at2759"/>
<keyword evidence="1" id="KW-1015">Disulfide bond</keyword>
<dbReference type="EMBL" id="CM017321">
    <property type="protein sequence ID" value="KAE7998901.1"/>
    <property type="molecule type" value="Genomic_DNA"/>
</dbReference>